<keyword evidence="1" id="KW-1133">Transmembrane helix</keyword>
<accession>A0A1G2KQP7</accession>
<evidence type="ECO:0000256" key="1">
    <source>
        <dbReference type="SAM" id="Phobius"/>
    </source>
</evidence>
<dbReference type="EMBL" id="MHQJ01000008">
    <property type="protein sequence ID" value="OHA01750.1"/>
    <property type="molecule type" value="Genomic_DNA"/>
</dbReference>
<reference evidence="2 3" key="1">
    <citation type="journal article" date="2016" name="Nat. Commun.">
        <title>Thousands of microbial genomes shed light on interconnected biogeochemical processes in an aquifer system.</title>
        <authorList>
            <person name="Anantharaman K."/>
            <person name="Brown C.T."/>
            <person name="Hug L.A."/>
            <person name="Sharon I."/>
            <person name="Castelle C.J."/>
            <person name="Probst A.J."/>
            <person name="Thomas B.C."/>
            <person name="Singh A."/>
            <person name="Wilkins M.J."/>
            <person name="Karaoz U."/>
            <person name="Brodie E.L."/>
            <person name="Williams K.H."/>
            <person name="Hubbard S.S."/>
            <person name="Banfield J.F."/>
        </authorList>
    </citation>
    <scope>NUCLEOTIDE SEQUENCE [LARGE SCALE GENOMIC DNA]</scope>
</reference>
<keyword evidence="1" id="KW-0472">Membrane</keyword>
<protein>
    <submittedName>
        <fullName evidence="2">Uncharacterized protein</fullName>
    </submittedName>
</protein>
<evidence type="ECO:0000313" key="2">
    <source>
        <dbReference type="EMBL" id="OHA01750.1"/>
    </source>
</evidence>
<sequence>MLNRIRYSNTESHEIIEIQSSNSKFDIIGFFVRHGLVKKRSTAVKFTLAIALACMLAAVYIFVLTLPRAGYSSSKGYPMLDRTTLPAPRYAPSGIPQ</sequence>
<comment type="caution">
    <text evidence="2">The sequence shown here is derived from an EMBL/GenBank/DDBJ whole genome shotgun (WGS) entry which is preliminary data.</text>
</comment>
<name>A0A1G2KQP7_9BACT</name>
<feature type="transmembrane region" description="Helical" evidence="1">
    <location>
        <begin position="43"/>
        <end position="63"/>
    </location>
</feature>
<organism evidence="2 3">
    <name type="scientific">Candidatus Sungbacteria bacterium RIFCSPHIGHO2_02_FULL_49_12</name>
    <dbReference type="NCBI Taxonomy" id="1802271"/>
    <lineage>
        <taxon>Bacteria</taxon>
        <taxon>Candidatus Sungiibacteriota</taxon>
    </lineage>
</organism>
<gene>
    <name evidence="2" type="ORF">A3C11_00125</name>
</gene>
<dbReference type="Proteomes" id="UP000177362">
    <property type="component" value="Unassembled WGS sequence"/>
</dbReference>
<proteinExistence type="predicted"/>
<dbReference type="STRING" id="1802271.A3C11_00125"/>
<dbReference type="AlphaFoldDB" id="A0A1G2KQP7"/>
<keyword evidence="1" id="KW-0812">Transmembrane</keyword>
<evidence type="ECO:0000313" key="3">
    <source>
        <dbReference type="Proteomes" id="UP000177362"/>
    </source>
</evidence>